<feature type="compositionally biased region" description="Basic and acidic residues" evidence="7">
    <location>
        <begin position="364"/>
        <end position="379"/>
    </location>
</feature>
<feature type="compositionally biased region" description="Basic and acidic residues" evidence="7">
    <location>
        <begin position="439"/>
        <end position="461"/>
    </location>
</feature>
<dbReference type="PROSITE" id="PS01149">
    <property type="entry name" value="PSI_RSU"/>
    <property type="match status" value="1"/>
</dbReference>
<evidence type="ECO:0000256" key="5">
    <source>
        <dbReference type="PROSITE-ProRule" id="PRU00182"/>
    </source>
</evidence>
<dbReference type="FunFam" id="3.10.290.10:FF:000003">
    <property type="entry name" value="Pseudouridine synthase"/>
    <property type="match status" value="1"/>
</dbReference>
<dbReference type="AlphaFoldDB" id="A0A1U7JCV5"/>
<dbReference type="InterPro" id="IPR006145">
    <property type="entry name" value="PsdUridine_synth_RsuA/RluA"/>
</dbReference>
<keyword evidence="3 5" id="KW-0694">RNA-binding</keyword>
<feature type="compositionally biased region" description="Basic and acidic residues" evidence="7">
    <location>
        <begin position="414"/>
        <end position="424"/>
    </location>
</feature>
<dbReference type="STRING" id="197461.A3843_17520"/>
<dbReference type="CDD" id="cd00165">
    <property type="entry name" value="S4"/>
    <property type="match status" value="1"/>
</dbReference>
<dbReference type="InterPro" id="IPR050343">
    <property type="entry name" value="RsuA_PseudoU_synthase"/>
</dbReference>
<dbReference type="InterPro" id="IPR042092">
    <property type="entry name" value="PsdUridine_s_RsuA/RluB/E/F_cat"/>
</dbReference>
<feature type="region of interest" description="Disordered" evidence="7">
    <location>
        <begin position="306"/>
        <end position="548"/>
    </location>
</feature>
<dbReference type="InterPro" id="IPR036986">
    <property type="entry name" value="S4_RNA-bd_sf"/>
</dbReference>
<dbReference type="PANTHER" id="PTHR47683">
    <property type="entry name" value="PSEUDOURIDINE SYNTHASE FAMILY PROTEIN-RELATED"/>
    <property type="match status" value="1"/>
</dbReference>
<evidence type="ECO:0000313" key="10">
    <source>
        <dbReference type="Proteomes" id="UP000185783"/>
    </source>
</evidence>
<dbReference type="NCBIfam" id="TIGR00093">
    <property type="entry name" value="pseudouridine synthase"/>
    <property type="match status" value="1"/>
</dbReference>
<evidence type="ECO:0000256" key="1">
    <source>
        <dbReference type="ARBA" id="ARBA00000073"/>
    </source>
</evidence>
<evidence type="ECO:0000256" key="2">
    <source>
        <dbReference type="ARBA" id="ARBA00008348"/>
    </source>
</evidence>
<sequence>MTKRFDKTDDKAKRKTAKNAPVKGPRAAKTGKPGKDTRTKKADKPAASGNAAPQAVLSGERIAKTMARAGLCSRREAETWIEAGRVVVNGTVLTTPAFTVTPKDKIVVDGEPLPQRERTRLWLFHKPRGTVTTNNDPEGRKTIFDVLPNDMPRVVTVGRLDINTEGLLLLTNDGGLSRVIELPTTGWLRRYRVRAFGKVTQEQLDAIKDGVAIDGVLYGAIEATLDTVRKDNVWLTIGLREGKNREVKKILEHLGLSVNRLIRISFGPFQLGDLGEGELREIRGRVLRDQLGERLVEQAELDFDAPILHQPAPKQEADKKKKNANKGRAGGGWMTAKEAEALLAKQKKRKDDRRATVHATPDTASRDKDRGQDSDERGHPFGARKGISRGQDRAAPTRYDRNERGAGRGAPSRSGRDDQGEGRPTKPMRVWSADGSEAEYVRPKDDAPRPASEAKKPDIRRTGVRAQRGGFDTLSPVARKAAEAREDREAPAPRRGRGPGKPSSKPGGKPLGNKGPGRGSSEGRGDTGRGPRGRKPGGFKPSSPRGRK</sequence>
<dbReference type="Pfam" id="PF01479">
    <property type="entry name" value="S4"/>
    <property type="match status" value="1"/>
</dbReference>
<dbReference type="Proteomes" id="UP000185783">
    <property type="component" value="Unassembled WGS sequence"/>
</dbReference>
<gene>
    <name evidence="9" type="ORF">A3843_17520</name>
</gene>
<dbReference type="PANTHER" id="PTHR47683:SF3">
    <property type="entry name" value="RIBOSOMAL LARGE SUBUNIT PSEUDOURIDINE SYNTHASE B"/>
    <property type="match status" value="1"/>
</dbReference>
<feature type="compositionally biased region" description="Low complexity" evidence="7">
    <location>
        <begin position="500"/>
        <end position="513"/>
    </location>
</feature>
<keyword evidence="4 6" id="KW-0413">Isomerase</keyword>
<feature type="compositionally biased region" description="Basic and acidic residues" evidence="7">
    <location>
        <begin position="480"/>
        <end position="492"/>
    </location>
</feature>
<accession>A0A1U7JCV5</accession>
<feature type="domain" description="RNA-binding S4" evidence="8">
    <location>
        <begin position="60"/>
        <end position="117"/>
    </location>
</feature>
<dbReference type="GO" id="GO:0120159">
    <property type="term" value="F:rRNA pseudouridine synthase activity"/>
    <property type="evidence" value="ECO:0007669"/>
    <property type="project" value="UniProtKB-ARBA"/>
</dbReference>
<dbReference type="Pfam" id="PF00849">
    <property type="entry name" value="PseudoU_synth_2"/>
    <property type="match status" value="1"/>
</dbReference>
<dbReference type="PROSITE" id="PS50889">
    <property type="entry name" value="S4"/>
    <property type="match status" value="1"/>
</dbReference>
<dbReference type="InterPro" id="IPR000748">
    <property type="entry name" value="PsdUridine_synth_RsuA/RluB/E/F"/>
</dbReference>
<dbReference type="InterPro" id="IPR002942">
    <property type="entry name" value="S4_RNA-bd"/>
</dbReference>
<dbReference type="EMBL" id="LVVZ01000041">
    <property type="protein sequence ID" value="OKL42471.1"/>
    <property type="molecule type" value="Genomic_DNA"/>
</dbReference>
<proteinExistence type="inferred from homology"/>
<comment type="similarity">
    <text evidence="2 6">Belongs to the pseudouridine synthase RsuA family.</text>
</comment>
<evidence type="ECO:0000256" key="7">
    <source>
        <dbReference type="SAM" id="MobiDB-lite"/>
    </source>
</evidence>
<name>A0A1U7JCV5_9HYPH</name>
<dbReference type="SUPFAM" id="SSF55174">
    <property type="entry name" value="Alpha-L RNA-binding motif"/>
    <property type="match status" value="1"/>
</dbReference>
<comment type="catalytic activity">
    <reaction evidence="1">
        <text>a uridine in RNA = a pseudouridine in RNA</text>
        <dbReference type="Rhea" id="RHEA:48348"/>
        <dbReference type="Rhea" id="RHEA-COMP:12068"/>
        <dbReference type="Rhea" id="RHEA-COMP:12069"/>
        <dbReference type="ChEBI" id="CHEBI:65314"/>
        <dbReference type="ChEBI" id="CHEBI:65315"/>
    </reaction>
</comment>
<dbReference type="InterPro" id="IPR018496">
    <property type="entry name" value="PsdUridine_synth_RsuA/RluB_CS"/>
</dbReference>
<feature type="compositionally biased region" description="Basic and acidic residues" evidence="7">
    <location>
        <begin position="33"/>
        <end position="44"/>
    </location>
</feature>
<dbReference type="SMART" id="SM00363">
    <property type="entry name" value="S4"/>
    <property type="match status" value="1"/>
</dbReference>
<organism evidence="9 10">
    <name type="scientific">Pseudovibrio exalbescens</name>
    <dbReference type="NCBI Taxonomy" id="197461"/>
    <lineage>
        <taxon>Bacteria</taxon>
        <taxon>Pseudomonadati</taxon>
        <taxon>Pseudomonadota</taxon>
        <taxon>Alphaproteobacteria</taxon>
        <taxon>Hyphomicrobiales</taxon>
        <taxon>Stappiaceae</taxon>
        <taxon>Pseudovibrio</taxon>
    </lineage>
</organism>
<reference evidence="9 10" key="1">
    <citation type="submission" date="2016-03" db="EMBL/GenBank/DDBJ databases">
        <title>Genome sequence of Nesiotobacter sp. nov., a moderately halophilic alphaproteobacterium isolated from the Yellow Sea, China.</title>
        <authorList>
            <person name="Zhang G."/>
            <person name="Zhang R."/>
        </authorList>
    </citation>
    <scope>NUCLEOTIDE SEQUENCE [LARGE SCALE GENOMIC DNA]</scope>
    <source>
        <strain evidence="9 10">WB1-6</strain>
    </source>
</reference>
<dbReference type="RefSeq" id="WP_051269444.1">
    <property type="nucleotide sequence ID" value="NZ_LVVZ01000041.1"/>
</dbReference>
<dbReference type="EC" id="5.4.99.-" evidence="6"/>
<dbReference type="GO" id="GO:0003723">
    <property type="term" value="F:RNA binding"/>
    <property type="evidence" value="ECO:0007669"/>
    <property type="project" value="UniProtKB-KW"/>
</dbReference>
<evidence type="ECO:0000313" key="9">
    <source>
        <dbReference type="EMBL" id="OKL42471.1"/>
    </source>
</evidence>
<dbReference type="InterPro" id="IPR020103">
    <property type="entry name" value="PsdUridine_synth_cat_dom_sf"/>
</dbReference>
<feature type="compositionally biased region" description="Basic and acidic residues" evidence="7">
    <location>
        <begin position="1"/>
        <end position="12"/>
    </location>
</feature>
<feature type="region of interest" description="Disordered" evidence="7">
    <location>
        <begin position="1"/>
        <end position="56"/>
    </location>
</feature>
<dbReference type="Gene3D" id="3.30.70.580">
    <property type="entry name" value="Pseudouridine synthase I, catalytic domain, N-terminal subdomain"/>
    <property type="match status" value="1"/>
</dbReference>
<keyword evidence="10" id="KW-1185">Reference proteome</keyword>
<evidence type="ECO:0000256" key="3">
    <source>
        <dbReference type="ARBA" id="ARBA00022884"/>
    </source>
</evidence>
<evidence type="ECO:0000259" key="8">
    <source>
        <dbReference type="SMART" id="SM00363"/>
    </source>
</evidence>
<dbReference type="Gene3D" id="3.10.290.10">
    <property type="entry name" value="RNA-binding S4 domain"/>
    <property type="match status" value="1"/>
</dbReference>
<comment type="caution">
    <text evidence="9">The sequence shown here is derived from an EMBL/GenBank/DDBJ whole genome shotgun (WGS) entry which is preliminary data.</text>
</comment>
<dbReference type="GO" id="GO:0000455">
    <property type="term" value="P:enzyme-directed rRNA pseudouridine synthesis"/>
    <property type="evidence" value="ECO:0007669"/>
    <property type="project" value="UniProtKB-ARBA"/>
</dbReference>
<protein>
    <recommendedName>
        <fullName evidence="6">Pseudouridine synthase</fullName>
        <ecNumber evidence="6">5.4.99.-</ecNumber>
    </recommendedName>
</protein>
<evidence type="ECO:0000256" key="6">
    <source>
        <dbReference type="RuleBase" id="RU003887"/>
    </source>
</evidence>
<dbReference type="InterPro" id="IPR020094">
    <property type="entry name" value="TruA/RsuA/RluB/E/F_N"/>
</dbReference>
<evidence type="ECO:0000256" key="4">
    <source>
        <dbReference type="ARBA" id="ARBA00023235"/>
    </source>
</evidence>
<dbReference type="SUPFAM" id="SSF55120">
    <property type="entry name" value="Pseudouridine synthase"/>
    <property type="match status" value="1"/>
</dbReference>
<dbReference type="Gene3D" id="3.30.70.1560">
    <property type="entry name" value="Alpha-L RNA-binding motif"/>
    <property type="match status" value="1"/>
</dbReference>